<dbReference type="NCBIfam" id="TIGR01852">
    <property type="entry name" value="lipid_A_lpxA"/>
    <property type="match status" value="1"/>
</dbReference>
<feature type="domain" description="UDP N-acetylglucosamine O-acyltransferase C-terminal" evidence="9">
    <location>
        <begin position="175"/>
        <end position="255"/>
    </location>
</feature>
<dbReference type="OrthoDB" id="9794407at2"/>
<dbReference type="EMBL" id="CP002281">
    <property type="protein sequence ID" value="ADO82894.1"/>
    <property type="molecule type" value="Genomic_DNA"/>
</dbReference>
<gene>
    <name evidence="8" type="primary">lpxA</name>
    <name evidence="10" type="ordered locus">Ilyop_1113</name>
</gene>
<keyword evidence="1 8" id="KW-0963">Cytoplasm</keyword>
<dbReference type="GO" id="GO:0016020">
    <property type="term" value="C:membrane"/>
    <property type="evidence" value="ECO:0007669"/>
    <property type="project" value="GOC"/>
</dbReference>
<comment type="catalytic activity">
    <reaction evidence="8">
        <text>a (3R)-hydroxyacyl-[ACP] + UDP-N-acetyl-alpha-D-glucosamine = a UDP-3-O-[(3R)-3-hydroxyacyl]-N-acetyl-alpha-D-glucosamine + holo-[ACP]</text>
        <dbReference type="Rhea" id="RHEA:67812"/>
        <dbReference type="Rhea" id="RHEA-COMP:9685"/>
        <dbReference type="Rhea" id="RHEA-COMP:9945"/>
        <dbReference type="ChEBI" id="CHEBI:57705"/>
        <dbReference type="ChEBI" id="CHEBI:64479"/>
        <dbReference type="ChEBI" id="CHEBI:78827"/>
        <dbReference type="ChEBI" id="CHEBI:173225"/>
        <dbReference type="EC" id="2.3.1.129"/>
    </reaction>
</comment>
<dbReference type="HAMAP" id="MF_00387">
    <property type="entry name" value="LpxA"/>
    <property type="match status" value="1"/>
</dbReference>
<dbReference type="InterPro" id="IPR018357">
    <property type="entry name" value="Hexapep_transf_CS"/>
</dbReference>
<dbReference type="KEGG" id="ipo:Ilyop_1113"/>
<comment type="function">
    <text evidence="8">Involved in the biosynthesis of lipid A, a phosphorylated glycolipid that anchors the lipopolysaccharide to the outer membrane of the cell.</text>
</comment>
<dbReference type="GO" id="GO:0008780">
    <property type="term" value="F:acyl-[acyl-carrier-protein]-UDP-N-acetylglucosamine O-acyltransferase activity"/>
    <property type="evidence" value="ECO:0007669"/>
    <property type="project" value="UniProtKB-UniRule"/>
</dbReference>
<evidence type="ECO:0000259" key="9">
    <source>
        <dbReference type="Pfam" id="PF13720"/>
    </source>
</evidence>
<keyword evidence="3 8" id="KW-0441">Lipid A biosynthesis</keyword>
<dbReference type="AlphaFoldDB" id="E3H7U2"/>
<dbReference type="NCBIfam" id="NF003657">
    <property type="entry name" value="PRK05289.1"/>
    <property type="match status" value="1"/>
</dbReference>
<comment type="similarity">
    <text evidence="8">Belongs to the transferase hexapeptide repeat family. LpxA subfamily.</text>
</comment>
<dbReference type="Pfam" id="PF13720">
    <property type="entry name" value="Acetyltransf_11"/>
    <property type="match status" value="1"/>
</dbReference>
<evidence type="ECO:0000256" key="1">
    <source>
        <dbReference type="ARBA" id="ARBA00022490"/>
    </source>
</evidence>
<dbReference type="PIRSF" id="PIRSF000456">
    <property type="entry name" value="UDP-GlcNAc_acltr"/>
    <property type="match status" value="1"/>
</dbReference>
<evidence type="ECO:0000256" key="4">
    <source>
        <dbReference type="ARBA" id="ARBA00022679"/>
    </source>
</evidence>
<dbReference type="EC" id="2.3.1.129" evidence="8"/>
<protein>
    <recommendedName>
        <fullName evidence="8">Acyl-[acyl-carrier-protein]--UDP-N-acetylglucosamine O-acyltransferase</fullName>
        <shortName evidence="8">UDP-N-acetylglucosamine acyltransferase</shortName>
        <ecNumber evidence="8">2.3.1.129</ecNumber>
    </recommendedName>
</protein>
<dbReference type="Pfam" id="PF00132">
    <property type="entry name" value="Hexapep"/>
    <property type="match status" value="2"/>
</dbReference>
<dbReference type="GO" id="GO:0009245">
    <property type="term" value="P:lipid A biosynthetic process"/>
    <property type="evidence" value="ECO:0007669"/>
    <property type="project" value="UniProtKB-UniRule"/>
</dbReference>
<name>E3H7U2_ILYPC</name>
<dbReference type="Gene3D" id="2.160.10.10">
    <property type="entry name" value="Hexapeptide repeat proteins"/>
    <property type="match status" value="1"/>
</dbReference>
<dbReference type="Gene3D" id="1.20.1180.10">
    <property type="entry name" value="Udp N-acetylglucosamine O-acyltransferase, C-terminal domain"/>
    <property type="match status" value="1"/>
</dbReference>
<dbReference type="STRING" id="572544.Ilyop_1113"/>
<evidence type="ECO:0000256" key="2">
    <source>
        <dbReference type="ARBA" id="ARBA00022516"/>
    </source>
</evidence>
<evidence type="ECO:0000256" key="5">
    <source>
        <dbReference type="ARBA" id="ARBA00022737"/>
    </source>
</evidence>
<reference evidence="10 11" key="1">
    <citation type="journal article" date="2010" name="Stand. Genomic Sci.">
        <title>Complete genome sequence of Ilyobacter polytropus type strain (CuHbu1).</title>
        <authorList>
            <person name="Sikorski J."/>
            <person name="Chertkov O."/>
            <person name="Lapidus A."/>
            <person name="Nolan M."/>
            <person name="Lucas S."/>
            <person name="Del Rio T.G."/>
            <person name="Tice H."/>
            <person name="Cheng J.F."/>
            <person name="Tapia R."/>
            <person name="Han C."/>
            <person name="Goodwin L."/>
            <person name="Pitluck S."/>
            <person name="Liolios K."/>
            <person name="Ivanova N."/>
            <person name="Mavromatis K."/>
            <person name="Mikhailova N."/>
            <person name="Pati A."/>
            <person name="Chen A."/>
            <person name="Palaniappan K."/>
            <person name="Land M."/>
            <person name="Hauser L."/>
            <person name="Chang Y.J."/>
            <person name="Jeffries C.D."/>
            <person name="Brambilla E."/>
            <person name="Yasawong M."/>
            <person name="Rohde M."/>
            <person name="Pukall R."/>
            <person name="Spring S."/>
            <person name="Goker M."/>
            <person name="Woyke T."/>
            <person name="Bristow J."/>
            <person name="Eisen J.A."/>
            <person name="Markowitz V."/>
            <person name="Hugenholtz P."/>
            <person name="Kyrpides N.C."/>
            <person name="Klenk H.P."/>
        </authorList>
    </citation>
    <scope>NUCLEOTIDE SEQUENCE [LARGE SCALE GENOMIC DNA]</scope>
    <source>
        <strain evidence="11">ATCC 51220 / DSM 2926 / LMG 16218 / CuHBu1</strain>
    </source>
</reference>
<organism evidence="10 11">
    <name type="scientific">Ilyobacter polytropus (strain ATCC 51220 / DSM 2926 / LMG 16218 / CuHBu1)</name>
    <dbReference type="NCBI Taxonomy" id="572544"/>
    <lineage>
        <taxon>Bacteria</taxon>
        <taxon>Fusobacteriati</taxon>
        <taxon>Fusobacteriota</taxon>
        <taxon>Fusobacteriia</taxon>
        <taxon>Fusobacteriales</taxon>
        <taxon>Fusobacteriaceae</taxon>
        <taxon>Ilyobacter</taxon>
    </lineage>
</organism>
<keyword evidence="7 8" id="KW-0012">Acyltransferase</keyword>
<dbReference type="PANTHER" id="PTHR43480">
    <property type="entry name" value="ACYL-[ACYL-CARRIER-PROTEIN]--UDP-N-ACETYLGLUCOSAMINE O-ACYLTRANSFERASE"/>
    <property type="match status" value="1"/>
</dbReference>
<keyword evidence="11" id="KW-1185">Reference proteome</keyword>
<dbReference type="InterPro" id="IPR010137">
    <property type="entry name" value="Lipid_A_LpxA"/>
</dbReference>
<evidence type="ECO:0000313" key="10">
    <source>
        <dbReference type="EMBL" id="ADO82894.1"/>
    </source>
</evidence>
<dbReference type="PANTHER" id="PTHR43480:SF1">
    <property type="entry name" value="ACYL-[ACYL-CARRIER-PROTEIN]--UDP-N-ACETYLGLUCOSAMINE O-ACYLTRANSFERASE, MITOCHONDRIAL-RELATED"/>
    <property type="match status" value="1"/>
</dbReference>
<dbReference type="PROSITE" id="PS00101">
    <property type="entry name" value="HEXAPEP_TRANSFERASES"/>
    <property type="match status" value="1"/>
</dbReference>
<evidence type="ECO:0000256" key="3">
    <source>
        <dbReference type="ARBA" id="ARBA00022556"/>
    </source>
</evidence>
<proteinExistence type="inferred from homology"/>
<dbReference type="CDD" id="cd03351">
    <property type="entry name" value="LbH_UDP-GlcNAc_AT"/>
    <property type="match status" value="1"/>
</dbReference>
<dbReference type="RefSeq" id="WP_013387561.1">
    <property type="nucleotide sequence ID" value="NC_014632.1"/>
</dbReference>
<evidence type="ECO:0000313" key="11">
    <source>
        <dbReference type="Proteomes" id="UP000006875"/>
    </source>
</evidence>
<comment type="subcellular location">
    <subcellularLocation>
        <location evidence="8">Cytoplasm</location>
    </subcellularLocation>
</comment>
<keyword evidence="6 8" id="KW-0443">Lipid metabolism</keyword>
<keyword evidence="5 8" id="KW-0677">Repeat</keyword>
<dbReference type="HOGENOM" id="CLU_061249_0_0_0"/>
<keyword evidence="4 8" id="KW-0808">Transferase</keyword>
<comment type="pathway">
    <text evidence="8">Glycolipid biosynthesis; lipid IV(A) biosynthesis; lipid IV(A) from (3R)-3-hydroxytetradecanoyl-[acyl-carrier-protein] and UDP-N-acetyl-alpha-D-glucosamine: step 1/6.</text>
</comment>
<dbReference type="InterPro" id="IPR011004">
    <property type="entry name" value="Trimer_LpxA-like_sf"/>
</dbReference>
<evidence type="ECO:0000256" key="6">
    <source>
        <dbReference type="ARBA" id="ARBA00023098"/>
    </source>
</evidence>
<dbReference type="InterPro" id="IPR029098">
    <property type="entry name" value="Acetyltransf_C"/>
</dbReference>
<keyword evidence="2 8" id="KW-0444">Lipid biosynthesis</keyword>
<dbReference type="eggNOG" id="COG1043">
    <property type="taxonomic scope" value="Bacteria"/>
</dbReference>
<sequence length="257" mass="28075">MVEIHETAIIAEGAVLEDGVKIGPYCVIGKDVKIGKNTLLESHVVIEGITEIGEGNKIHSFASIGKDSQDLKYKGEPTKTIIGNNNKIREFVTIHRGTTDRWETRVGDNNLIMAYVHIAHDVIVGDNCIFSNNATLAGHVTVDSNALVGGLTPVHQFCRIGSYSMTGGASAINQDICPFVLAEGNKAKVRGLNSVGLRRRGFSNEEISNLKKAYKLIFRSGMPLKEAVEELKATYGEDKNVMYLVDFIEKSDRGIAR</sequence>
<evidence type="ECO:0000256" key="8">
    <source>
        <dbReference type="HAMAP-Rule" id="MF_00387"/>
    </source>
</evidence>
<dbReference type="InterPro" id="IPR037157">
    <property type="entry name" value="Acetyltransf_C_sf"/>
</dbReference>
<dbReference type="InterPro" id="IPR001451">
    <property type="entry name" value="Hexapep"/>
</dbReference>
<dbReference type="UniPathway" id="UPA00359">
    <property type="reaction ID" value="UER00477"/>
</dbReference>
<dbReference type="SUPFAM" id="SSF51161">
    <property type="entry name" value="Trimeric LpxA-like enzymes"/>
    <property type="match status" value="1"/>
</dbReference>
<comment type="subunit">
    <text evidence="8">Homotrimer.</text>
</comment>
<dbReference type="Proteomes" id="UP000006875">
    <property type="component" value="Chromosome"/>
</dbReference>
<dbReference type="GO" id="GO:0005737">
    <property type="term" value="C:cytoplasm"/>
    <property type="evidence" value="ECO:0007669"/>
    <property type="project" value="UniProtKB-SubCell"/>
</dbReference>
<accession>E3H7U2</accession>
<evidence type="ECO:0000256" key="7">
    <source>
        <dbReference type="ARBA" id="ARBA00023315"/>
    </source>
</evidence>